<sequence>MSWTSAVRSVDMPVTIADLLSLPGLGLRLLTGEPQRVVRWAHTVELPDPAPWLQGGELVLTTGLRLGRSAQAQREYVDRLADGKVTGIGFGTGLSYDRAPTALVKQCAARGLILVEVPLATPFLAVIQAVAAALAQEQNAAFRRVLAHQHQMTRAALGKGIPGILRHLAKALDAEVAVTDAHQQVLGAAPGDGAALVDRVRAEVGSDGNRAAGPLGLSVRDGSRHLMVQSLGVAGTRRGLLAVAADTEFTPLDQLLLTHAASLLSLELERPQEVVEAHRALRAAVLGTLLDGGLTAQAAHRSLRHLGFAPADRLVVLLLLQARYQRPALVQQTARSLDGLASCPYLLREEEDGVVVVTRIADLDTVLDTLEAADVTIGVSGAAAPDDLSGALRAARYAAAQAKADHRRVARYGQLRLPALLADAAVRTVVGHLADDLLTPLAEHPVLYESLEAFLQHNGGWEPASRALGVHRHTLRHRMARVSELTGLDLESAQDRAALLLAVLSRRL</sequence>
<reference evidence="3 4" key="1">
    <citation type="submission" date="2019-07" db="EMBL/GenBank/DDBJ databases">
        <title>New species of Amycolatopsis and Streptomyces.</title>
        <authorList>
            <person name="Duangmal K."/>
            <person name="Teo W.F.A."/>
            <person name="Lipun K."/>
        </authorList>
    </citation>
    <scope>NUCLEOTIDE SEQUENCE [LARGE SCALE GENOMIC DNA]</scope>
    <source>
        <strain evidence="3 4">NBRC 109810</strain>
    </source>
</reference>
<dbReference type="Pfam" id="PF13556">
    <property type="entry name" value="HTH_30"/>
    <property type="match status" value="1"/>
</dbReference>
<dbReference type="AlphaFoldDB" id="A0A5N8V543"/>
<accession>A0A5N8V543</accession>
<gene>
    <name evidence="3" type="ORF">FNH09_03470</name>
</gene>
<protein>
    <recommendedName>
        <fullName evidence="5">PucR family transcriptional regulator</fullName>
    </recommendedName>
</protein>
<dbReference type="InterPro" id="IPR025736">
    <property type="entry name" value="PucR_C-HTH_dom"/>
</dbReference>
<dbReference type="Pfam" id="PF07905">
    <property type="entry name" value="PucR"/>
    <property type="match status" value="1"/>
</dbReference>
<dbReference type="Proteomes" id="UP000325849">
    <property type="component" value="Unassembled WGS sequence"/>
</dbReference>
<keyword evidence="4" id="KW-1185">Reference proteome</keyword>
<dbReference type="InterPro" id="IPR012914">
    <property type="entry name" value="PucR_dom"/>
</dbReference>
<feature type="domain" description="PucR C-terminal helix-turn-helix" evidence="2">
    <location>
        <begin position="447"/>
        <end position="503"/>
    </location>
</feature>
<evidence type="ECO:0000313" key="4">
    <source>
        <dbReference type="Proteomes" id="UP000325849"/>
    </source>
</evidence>
<proteinExistence type="predicted"/>
<organism evidence="3 4">
    <name type="scientific">Streptomyces adustus</name>
    <dbReference type="NCBI Taxonomy" id="1609272"/>
    <lineage>
        <taxon>Bacteria</taxon>
        <taxon>Bacillati</taxon>
        <taxon>Actinomycetota</taxon>
        <taxon>Actinomycetes</taxon>
        <taxon>Kitasatosporales</taxon>
        <taxon>Streptomycetaceae</taxon>
        <taxon>Streptomyces</taxon>
    </lineage>
</organism>
<dbReference type="Gene3D" id="1.10.10.2840">
    <property type="entry name" value="PucR C-terminal helix-turn-helix domain"/>
    <property type="match status" value="1"/>
</dbReference>
<dbReference type="InterPro" id="IPR051448">
    <property type="entry name" value="CdaR-like_regulators"/>
</dbReference>
<feature type="domain" description="Purine catabolism PurC-like" evidence="1">
    <location>
        <begin position="18"/>
        <end position="134"/>
    </location>
</feature>
<name>A0A5N8V543_9ACTN</name>
<dbReference type="EMBL" id="VJZD01000007">
    <property type="protein sequence ID" value="MPY30400.1"/>
    <property type="molecule type" value="Genomic_DNA"/>
</dbReference>
<dbReference type="InterPro" id="IPR042070">
    <property type="entry name" value="PucR_C-HTH_sf"/>
</dbReference>
<evidence type="ECO:0000259" key="2">
    <source>
        <dbReference type="Pfam" id="PF13556"/>
    </source>
</evidence>
<evidence type="ECO:0000259" key="1">
    <source>
        <dbReference type="Pfam" id="PF07905"/>
    </source>
</evidence>
<comment type="caution">
    <text evidence="3">The sequence shown here is derived from an EMBL/GenBank/DDBJ whole genome shotgun (WGS) entry which is preliminary data.</text>
</comment>
<dbReference type="OrthoDB" id="8450798at2"/>
<dbReference type="PANTHER" id="PTHR33744">
    <property type="entry name" value="CARBOHYDRATE DIACID REGULATOR"/>
    <property type="match status" value="1"/>
</dbReference>
<evidence type="ECO:0008006" key="5">
    <source>
        <dbReference type="Google" id="ProtNLM"/>
    </source>
</evidence>
<evidence type="ECO:0000313" key="3">
    <source>
        <dbReference type="EMBL" id="MPY30400.1"/>
    </source>
</evidence>